<gene>
    <name evidence="1" type="ORF">ACFWJN_06730</name>
</gene>
<dbReference type="RefSeq" id="WP_386709961.1">
    <property type="nucleotide sequence ID" value="NZ_JBHXIJ010000027.1"/>
</dbReference>
<dbReference type="Pfam" id="PF10977">
    <property type="entry name" value="DUF2797"/>
    <property type="match status" value="1"/>
</dbReference>
<organism evidence="1 2">
    <name type="scientific">Streptomyces albidochromogenes</name>
    <dbReference type="NCBI Taxonomy" id="329524"/>
    <lineage>
        <taxon>Bacteria</taxon>
        <taxon>Bacillati</taxon>
        <taxon>Actinomycetota</taxon>
        <taxon>Actinomycetes</taxon>
        <taxon>Kitasatosporales</taxon>
        <taxon>Streptomycetaceae</taxon>
        <taxon>Streptomyces</taxon>
    </lineage>
</organism>
<keyword evidence="2" id="KW-1185">Reference proteome</keyword>
<evidence type="ECO:0000313" key="1">
    <source>
        <dbReference type="EMBL" id="MFD5098659.1"/>
    </source>
</evidence>
<sequence length="295" mass="30801">MGWLCGGLRWAEGRPALGWYGGGAGREDVRRVSALTYGGDVAFRVAGAERRCVGARRGGCPLRAVVPGRSSGGQCPQCARLDRSRSVAADTMADDPRPYAVYLAWFGPGLVKVGITAGERGSARLLEQGAVTFTWLGRGPLMAARRTEELLRAALGVPDRIAYKDKRAVRAALPARAERAREIEEWHGRAGALAGWPESLERAPFEAVDHAGAFGLEGLRPMTGVVTGLAPDAVVAGRLLAAAGPDLHLATADGGVVVLDTRLMSGWELTGADGPAAGMSVPVKSVEPGVQGGLF</sequence>
<evidence type="ECO:0000313" key="2">
    <source>
        <dbReference type="Proteomes" id="UP001598448"/>
    </source>
</evidence>
<name>A0ABW6FLH0_9ACTN</name>
<comment type="caution">
    <text evidence="1">The sequence shown here is derived from an EMBL/GenBank/DDBJ whole genome shotgun (WGS) entry which is preliminary data.</text>
</comment>
<reference evidence="1 2" key="1">
    <citation type="submission" date="2024-09" db="EMBL/GenBank/DDBJ databases">
        <title>The Natural Products Discovery Center: Release of the First 8490 Sequenced Strains for Exploring Actinobacteria Biosynthetic Diversity.</title>
        <authorList>
            <person name="Kalkreuter E."/>
            <person name="Kautsar S.A."/>
            <person name="Yang D."/>
            <person name="Bader C.D."/>
            <person name="Teijaro C.N."/>
            <person name="Fluegel L."/>
            <person name="Davis C.M."/>
            <person name="Simpson J.R."/>
            <person name="Lauterbach L."/>
            <person name="Steele A.D."/>
            <person name="Gui C."/>
            <person name="Meng S."/>
            <person name="Li G."/>
            <person name="Viehrig K."/>
            <person name="Ye F."/>
            <person name="Su P."/>
            <person name="Kiefer A.F."/>
            <person name="Nichols A."/>
            <person name="Cepeda A.J."/>
            <person name="Yan W."/>
            <person name="Fan B."/>
            <person name="Jiang Y."/>
            <person name="Adhikari A."/>
            <person name="Zheng C.-J."/>
            <person name="Schuster L."/>
            <person name="Cowan T.M."/>
            <person name="Smanski M.J."/>
            <person name="Chevrette M.G."/>
            <person name="De Carvalho L.P.S."/>
            <person name="Shen B."/>
        </authorList>
    </citation>
    <scope>NUCLEOTIDE SEQUENCE [LARGE SCALE GENOMIC DNA]</scope>
    <source>
        <strain evidence="1 2">NPDC058348</strain>
    </source>
</reference>
<dbReference type="InterPro" id="IPR021246">
    <property type="entry name" value="DUF2797"/>
</dbReference>
<accession>A0ABW6FLH0</accession>
<proteinExistence type="predicted"/>
<protein>
    <submittedName>
        <fullName evidence="1">DUF2797 domain-containing protein</fullName>
    </submittedName>
</protein>
<dbReference type="EMBL" id="JBHXIJ010000027">
    <property type="protein sequence ID" value="MFD5098659.1"/>
    <property type="molecule type" value="Genomic_DNA"/>
</dbReference>
<dbReference type="Proteomes" id="UP001598448">
    <property type="component" value="Unassembled WGS sequence"/>
</dbReference>